<dbReference type="PANTHER" id="PTHR30269:SF37">
    <property type="entry name" value="MEMBRANE TRANSPORTER PROTEIN"/>
    <property type="match status" value="1"/>
</dbReference>
<feature type="transmembrane region" description="Helical" evidence="8">
    <location>
        <begin position="70"/>
        <end position="89"/>
    </location>
</feature>
<dbReference type="PANTHER" id="PTHR30269">
    <property type="entry name" value="TRANSMEMBRANE PROTEIN YFCA"/>
    <property type="match status" value="1"/>
</dbReference>
<comment type="caution">
    <text evidence="9">The sequence shown here is derived from an EMBL/GenBank/DDBJ whole genome shotgun (WGS) entry which is preliminary data.</text>
</comment>
<dbReference type="InterPro" id="IPR052017">
    <property type="entry name" value="TSUP"/>
</dbReference>
<feature type="transmembrane region" description="Helical" evidence="8">
    <location>
        <begin position="222"/>
        <end position="242"/>
    </location>
</feature>
<keyword evidence="5 8" id="KW-0812">Transmembrane</keyword>
<keyword evidence="3" id="KW-0813">Transport</keyword>
<reference evidence="9 10" key="1">
    <citation type="submission" date="2019-10" db="EMBL/GenBank/DDBJ databases">
        <title>Epibacterium sp. nov., isolated from seawater.</title>
        <authorList>
            <person name="Zhang X."/>
            <person name="Li N."/>
        </authorList>
    </citation>
    <scope>NUCLEOTIDE SEQUENCE [LARGE SCALE GENOMIC DNA]</scope>
    <source>
        <strain evidence="9 10">SM1979</strain>
    </source>
</reference>
<proteinExistence type="inferred from homology"/>
<gene>
    <name evidence="9" type="ORF">GFB49_11390</name>
</gene>
<evidence type="ECO:0000256" key="6">
    <source>
        <dbReference type="ARBA" id="ARBA00022989"/>
    </source>
</evidence>
<protein>
    <recommendedName>
        <fullName evidence="8">Probable membrane transporter protein</fullName>
    </recommendedName>
</protein>
<dbReference type="RefSeq" id="WP_153216003.1">
    <property type="nucleotide sequence ID" value="NZ_WIBF01000006.1"/>
</dbReference>
<evidence type="ECO:0000256" key="8">
    <source>
        <dbReference type="RuleBase" id="RU363041"/>
    </source>
</evidence>
<evidence type="ECO:0000256" key="4">
    <source>
        <dbReference type="ARBA" id="ARBA00022475"/>
    </source>
</evidence>
<feature type="transmembrane region" description="Helical" evidence="8">
    <location>
        <begin position="161"/>
        <end position="180"/>
    </location>
</feature>
<dbReference type="EMBL" id="WIBF01000006">
    <property type="protein sequence ID" value="MQQ09060.1"/>
    <property type="molecule type" value="Genomic_DNA"/>
</dbReference>
<sequence length="243" mass="24846">MDHVILLSAASFAAGFLRGVTGFGFALAAVPIYSLIVSPIYAVLMAQILQVAAAPVDLVQNRRHIDRQALGRLVIGSVPGVVIGALIATQLSPDLLRLVIAALVLLGLFALMAKVTLPDGRGPALIAGSCSGLLAGLAAMPGPPAVAYFLGRGADKQVSRASLLIFFAFTATVALGFVAATSDVLSWNIGLSAALSFPAMMAGSWGGTWVFQRLGDGSYRKAALGVLLLSALMTGGKGLMGLL</sequence>
<evidence type="ECO:0000313" key="9">
    <source>
        <dbReference type="EMBL" id="MQQ09060.1"/>
    </source>
</evidence>
<accession>A0A843YCL1</accession>
<dbReference type="AlphaFoldDB" id="A0A843YCL1"/>
<evidence type="ECO:0000256" key="2">
    <source>
        <dbReference type="ARBA" id="ARBA00009142"/>
    </source>
</evidence>
<feature type="transmembrane region" description="Helical" evidence="8">
    <location>
        <begin position="32"/>
        <end position="58"/>
    </location>
</feature>
<evidence type="ECO:0000256" key="7">
    <source>
        <dbReference type="ARBA" id="ARBA00023136"/>
    </source>
</evidence>
<evidence type="ECO:0000256" key="5">
    <source>
        <dbReference type="ARBA" id="ARBA00022692"/>
    </source>
</evidence>
<keyword evidence="7 8" id="KW-0472">Membrane</keyword>
<name>A0A843YCL1_9RHOB</name>
<evidence type="ECO:0000256" key="3">
    <source>
        <dbReference type="ARBA" id="ARBA00022448"/>
    </source>
</evidence>
<keyword evidence="4 8" id="KW-1003">Cell membrane</keyword>
<feature type="transmembrane region" description="Helical" evidence="8">
    <location>
        <begin position="95"/>
        <end position="113"/>
    </location>
</feature>
<evidence type="ECO:0000313" key="10">
    <source>
        <dbReference type="Proteomes" id="UP000444174"/>
    </source>
</evidence>
<comment type="subcellular location">
    <subcellularLocation>
        <location evidence="1 8">Cell membrane</location>
        <topology evidence="1 8">Multi-pass membrane protein</topology>
    </subcellularLocation>
</comment>
<dbReference type="InterPro" id="IPR002781">
    <property type="entry name" value="TM_pro_TauE-like"/>
</dbReference>
<keyword evidence="6 8" id="KW-1133">Transmembrane helix</keyword>
<feature type="transmembrane region" description="Helical" evidence="8">
    <location>
        <begin position="187"/>
        <end position="210"/>
    </location>
</feature>
<dbReference type="GO" id="GO:0005886">
    <property type="term" value="C:plasma membrane"/>
    <property type="evidence" value="ECO:0007669"/>
    <property type="project" value="UniProtKB-SubCell"/>
</dbReference>
<dbReference type="Proteomes" id="UP000444174">
    <property type="component" value="Unassembled WGS sequence"/>
</dbReference>
<comment type="similarity">
    <text evidence="2 8">Belongs to the 4-toluene sulfonate uptake permease (TSUP) (TC 2.A.102) family.</text>
</comment>
<organism evidence="9 10">
    <name type="scientific">Tritonibacter litoralis</name>
    <dbReference type="NCBI Taxonomy" id="2662264"/>
    <lineage>
        <taxon>Bacteria</taxon>
        <taxon>Pseudomonadati</taxon>
        <taxon>Pseudomonadota</taxon>
        <taxon>Alphaproteobacteria</taxon>
        <taxon>Rhodobacterales</taxon>
        <taxon>Paracoccaceae</taxon>
        <taxon>Tritonibacter</taxon>
    </lineage>
</organism>
<feature type="transmembrane region" description="Helical" evidence="8">
    <location>
        <begin position="125"/>
        <end position="149"/>
    </location>
</feature>
<evidence type="ECO:0000256" key="1">
    <source>
        <dbReference type="ARBA" id="ARBA00004651"/>
    </source>
</evidence>
<keyword evidence="10" id="KW-1185">Reference proteome</keyword>
<dbReference type="Pfam" id="PF01925">
    <property type="entry name" value="TauE"/>
    <property type="match status" value="1"/>
</dbReference>